<sequence>MVEQADKVRKPQAETTGAQERPTPLEALEQTSTSGIAALKQWVQENQGMAMAIAFAVGVFLGVLWRR</sequence>
<feature type="transmembrane region" description="Helical" evidence="2">
    <location>
        <begin position="48"/>
        <end position="65"/>
    </location>
</feature>
<evidence type="ECO:0000313" key="4">
    <source>
        <dbReference type="Proteomes" id="UP000185812"/>
    </source>
</evidence>
<dbReference type="AlphaFoldDB" id="A0A1M6P673"/>
<dbReference type="Proteomes" id="UP000185812">
    <property type="component" value="Unassembled WGS sequence"/>
</dbReference>
<evidence type="ECO:0000313" key="3">
    <source>
        <dbReference type="EMBL" id="SHK03376.1"/>
    </source>
</evidence>
<name>A0A1M6P673_9BACT</name>
<accession>A0A1M6P673</accession>
<proteinExistence type="predicted"/>
<keyword evidence="2" id="KW-0472">Membrane</keyword>
<feature type="region of interest" description="Disordered" evidence="1">
    <location>
        <begin position="1"/>
        <end position="29"/>
    </location>
</feature>
<organism evidence="3 4">
    <name type="scientific">Rhodothermus profundi</name>
    <dbReference type="NCBI Taxonomy" id="633813"/>
    <lineage>
        <taxon>Bacteria</taxon>
        <taxon>Pseudomonadati</taxon>
        <taxon>Rhodothermota</taxon>
        <taxon>Rhodothermia</taxon>
        <taxon>Rhodothermales</taxon>
        <taxon>Rhodothermaceae</taxon>
        <taxon>Rhodothermus</taxon>
    </lineage>
</organism>
<evidence type="ECO:0000256" key="1">
    <source>
        <dbReference type="SAM" id="MobiDB-lite"/>
    </source>
</evidence>
<keyword evidence="2" id="KW-0812">Transmembrane</keyword>
<evidence type="ECO:0000256" key="2">
    <source>
        <dbReference type="SAM" id="Phobius"/>
    </source>
</evidence>
<dbReference type="EMBL" id="FRAU01000001">
    <property type="protein sequence ID" value="SHK03376.1"/>
    <property type="molecule type" value="Genomic_DNA"/>
</dbReference>
<protein>
    <submittedName>
        <fullName evidence="3">Uncharacterized protein</fullName>
    </submittedName>
</protein>
<feature type="compositionally biased region" description="Basic and acidic residues" evidence="1">
    <location>
        <begin position="1"/>
        <end position="12"/>
    </location>
</feature>
<keyword evidence="4" id="KW-1185">Reference proteome</keyword>
<keyword evidence="2" id="KW-1133">Transmembrane helix</keyword>
<dbReference type="STRING" id="633813.SAMN04488087_0046"/>
<dbReference type="RefSeq" id="WP_072713826.1">
    <property type="nucleotide sequence ID" value="NZ_FRAU01000001.1"/>
</dbReference>
<gene>
    <name evidence="3" type="ORF">SAMN04488087_0046</name>
</gene>
<reference evidence="4" key="1">
    <citation type="submission" date="2016-11" db="EMBL/GenBank/DDBJ databases">
        <authorList>
            <person name="Varghese N."/>
            <person name="Submissions S."/>
        </authorList>
    </citation>
    <scope>NUCLEOTIDE SEQUENCE [LARGE SCALE GENOMIC DNA]</scope>
    <source>
        <strain evidence="4">DSM 22212</strain>
    </source>
</reference>